<feature type="compositionally biased region" description="Polar residues" evidence="1">
    <location>
        <begin position="19"/>
        <end position="28"/>
    </location>
</feature>
<dbReference type="Proteomes" id="UP000326924">
    <property type="component" value="Unassembled WGS sequence"/>
</dbReference>
<evidence type="ECO:0000313" key="3">
    <source>
        <dbReference type="EMBL" id="KAA8899487.1"/>
    </source>
</evidence>
<keyword evidence="2" id="KW-0732">Signal</keyword>
<feature type="compositionally biased region" description="Pro residues" evidence="1">
    <location>
        <begin position="36"/>
        <end position="47"/>
    </location>
</feature>
<proteinExistence type="predicted"/>
<gene>
    <name evidence="3" type="ORF">FN846DRAFT_171833</name>
</gene>
<keyword evidence="4" id="KW-1185">Reference proteome</keyword>
<reference evidence="3 4" key="1">
    <citation type="submission" date="2019-09" db="EMBL/GenBank/DDBJ databases">
        <title>Draft genome of the ectomycorrhizal ascomycete Sphaerosporella brunnea.</title>
        <authorList>
            <consortium name="DOE Joint Genome Institute"/>
            <person name="Benucci G.M."/>
            <person name="Marozzi G."/>
            <person name="Antonielli L."/>
            <person name="Sanchez S."/>
            <person name="Marco P."/>
            <person name="Wang X."/>
            <person name="Falini L.B."/>
            <person name="Barry K."/>
            <person name="Haridas S."/>
            <person name="Lipzen A."/>
            <person name="Labutti K."/>
            <person name="Grigoriev I.V."/>
            <person name="Murat C."/>
            <person name="Martin F."/>
            <person name="Albertini E."/>
            <person name="Donnini D."/>
            <person name="Bonito G."/>
        </authorList>
    </citation>
    <scope>NUCLEOTIDE SEQUENCE [LARGE SCALE GENOMIC DNA]</scope>
    <source>
        <strain evidence="3 4">Sb_GMNB300</strain>
    </source>
</reference>
<evidence type="ECO:0000256" key="1">
    <source>
        <dbReference type="SAM" id="MobiDB-lite"/>
    </source>
</evidence>
<name>A0A5J5EQ75_9PEZI</name>
<comment type="caution">
    <text evidence="3">The sequence shown here is derived from an EMBL/GenBank/DDBJ whole genome shotgun (WGS) entry which is preliminary data.</text>
</comment>
<feature type="chain" id="PRO_5023928270" evidence="2">
    <location>
        <begin position="19"/>
        <end position="220"/>
    </location>
</feature>
<protein>
    <submittedName>
        <fullName evidence="3">Uncharacterized protein</fullName>
    </submittedName>
</protein>
<dbReference type="InParanoid" id="A0A5J5EQ75"/>
<feature type="region of interest" description="Disordered" evidence="1">
    <location>
        <begin position="19"/>
        <end position="65"/>
    </location>
</feature>
<organism evidence="3 4">
    <name type="scientific">Sphaerosporella brunnea</name>
    <dbReference type="NCBI Taxonomy" id="1250544"/>
    <lineage>
        <taxon>Eukaryota</taxon>
        <taxon>Fungi</taxon>
        <taxon>Dikarya</taxon>
        <taxon>Ascomycota</taxon>
        <taxon>Pezizomycotina</taxon>
        <taxon>Pezizomycetes</taxon>
        <taxon>Pezizales</taxon>
        <taxon>Pyronemataceae</taxon>
        <taxon>Sphaerosporella</taxon>
    </lineage>
</organism>
<sequence length="220" mass="21758">MQPPALALLMLLLGLTSASPVSRPQTDFSTSIPQSPATPPPPPPPTKTTPLASSSYFPAPSLSDPELKPRVAAALPEPQETCANSGYGNTGCNNSGINNSGTSNSGINNCGTGLSGIGEGGCASAAADSLYTSLTTTVTAGATVVVAVGAQTTFTAGYTTTLVGPSATVTVYGADGRNRRTDCAYWRAQGYTCSGAGMVKGKLAAAVGVAVAVGAWGVVA</sequence>
<dbReference type="OrthoDB" id="10652557at2759"/>
<evidence type="ECO:0000313" key="4">
    <source>
        <dbReference type="Proteomes" id="UP000326924"/>
    </source>
</evidence>
<dbReference type="AlphaFoldDB" id="A0A5J5EQ75"/>
<dbReference type="EMBL" id="VXIS01000165">
    <property type="protein sequence ID" value="KAA8899487.1"/>
    <property type="molecule type" value="Genomic_DNA"/>
</dbReference>
<evidence type="ECO:0000256" key="2">
    <source>
        <dbReference type="SAM" id="SignalP"/>
    </source>
</evidence>
<accession>A0A5J5EQ75</accession>
<feature type="signal peptide" evidence="2">
    <location>
        <begin position="1"/>
        <end position="18"/>
    </location>
</feature>